<dbReference type="InterPro" id="IPR011042">
    <property type="entry name" value="6-blade_b-propeller_TolB-like"/>
</dbReference>
<dbReference type="Gene3D" id="2.120.10.30">
    <property type="entry name" value="TolB, C-terminal domain"/>
    <property type="match status" value="1"/>
</dbReference>
<name>A0A2W5T2W5_9BACT</name>
<dbReference type="EMBL" id="QFQP01000038">
    <property type="protein sequence ID" value="PZR06366.1"/>
    <property type="molecule type" value="Genomic_DNA"/>
</dbReference>
<evidence type="ECO:0000256" key="1">
    <source>
        <dbReference type="SAM" id="SignalP"/>
    </source>
</evidence>
<reference evidence="3 4" key="1">
    <citation type="submission" date="2017-08" db="EMBL/GenBank/DDBJ databases">
        <title>Infants hospitalized years apart are colonized by the same room-sourced microbial strains.</title>
        <authorList>
            <person name="Brooks B."/>
            <person name="Olm M.R."/>
            <person name="Firek B.A."/>
            <person name="Baker R."/>
            <person name="Thomas B.C."/>
            <person name="Morowitz M.J."/>
            <person name="Banfield J.F."/>
        </authorList>
    </citation>
    <scope>NUCLEOTIDE SEQUENCE [LARGE SCALE GENOMIC DNA]</scope>
    <source>
        <strain evidence="3">S2_003_000_R2_14</strain>
    </source>
</reference>
<feature type="domain" description="Pyrroloquinoline quinone-dependent pyranose dehydrogenase beta-propeller" evidence="2">
    <location>
        <begin position="25"/>
        <end position="353"/>
    </location>
</feature>
<dbReference type="Proteomes" id="UP000249061">
    <property type="component" value="Unassembled WGS sequence"/>
</dbReference>
<accession>A0A2W5T2W5</accession>
<comment type="caution">
    <text evidence="3">The sequence shown here is derived from an EMBL/GenBank/DDBJ whole genome shotgun (WGS) entry which is preliminary data.</text>
</comment>
<feature type="signal peptide" evidence="1">
    <location>
        <begin position="1"/>
        <end position="16"/>
    </location>
</feature>
<dbReference type="AlphaFoldDB" id="A0A2W5T2W5"/>
<organism evidence="3 4">
    <name type="scientific">Archangium gephyra</name>
    <dbReference type="NCBI Taxonomy" id="48"/>
    <lineage>
        <taxon>Bacteria</taxon>
        <taxon>Pseudomonadati</taxon>
        <taxon>Myxococcota</taxon>
        <taxon>Myxococcia</taxon>
        <taxon>Myxococcales</taxon>
        <taxon>Cystobacterineae</taxon>
        <taxon>Archangiaceae</taxon>
        <taxon>Archangium</taxon>
    </lineage>
</organism>
<dbReference type="SUPFAM" id="SSF50952">
    <property type="entry name" value="Soluble quinoprotein glucose dehydrogenase"/>
    <property type="match status" value="1"/>
</dbReference>
<proteinExistence type="predicted"/>
<dbReference type="InterPro" id="IPR054539">
    <property type="entry name" value="Beta-prop_PDH"/>
</dbReference>
<protein>
    <submittedName>
        <fullName evidence="3">Sorbosone dehydrogenase</fullName>
    </submittedName>
</protein>
<keyword evidence="1" id="KW-0732">Signal</keyword>
<sequence>MRALTLLALLSTAAVAEEPKFAISAPPGFAVSVWANAPNARSMVWGDKGTLFVGTKDKGVVYAVRDFNGDGFPDVKVLAKDLREPTGVAFRNKALYVATIETLLRFDDIEDNLEKTLKPVKVTTFPSEGWHGWREIGFGPDDKLYVAIGAPCNVCEPKEGYAVILKMNPDGTERTTVAKGVRNSVGITWHPTTRRLWFTENGRDMMGDDKPEDELNVVLAEGSNFGFPACHQGDLVDPEFGKGKKCSDYVAPVAKLGPHTAALGLAFYTGKSFPKEYRGDLFIALHGSWNRSKKSGYQVVRAKVDGDKVTKVEPFLTGFLVGEKTLGRPVDVIVASDGALLVSDDETGNIYRVAPK</sequence>
<dbReference type="Pfam" id="PF22807">
    <property type="entry name" value="TrAA12"/>
    <property type="match status" value="1"/>
</dbReference>
<feature type="chain" id="PRO_5015844745" evidence="1">
    <location>
        <begin position="17"/>
        <end position="356"/>
    </location>
</feature>
<evidence type="ECO:0000259" key="2">
    <source>
        <dbReference type="Pfam" id="PF22807"/>
    </source>
</evidence>
<dbReference type="InterPro" id="IPR011041">
    <property type="entry name" value="Quinoprot_gluc/sorb_DH_b-prop"/>
</dbReference>
<evidence type="ECO:0000313" key="4">
    <source>
        <dbReference type="Proteomes" id="UP000249061"/>
    </source>
</evidence>
<dbReference type="PANTHER" id="PTHR33546">
    <property type="entry name" value="LARGE, MULTIFUNCTIONAL SECRETED PROTEIN-RELATED"/>
    <property type="match status" value="1"/>
</dbReference>
<dbReference type="PANTHER" id="PTHR33546:SF1">
    <property type="entry name" value="LARGE, MULTIFUNCTIONAL SECRETED PROTEIN"/>
    <property type="match status" value="1"/>
</dbReference>
<evidence type="ECO:0000313" key="3">
    <source>
        <dbReference type="EMBL" id="PZR06366.1"/>
    </source>
</evidence>
<gene>
    <name evidence="3" type="ORF">DI536_30295</name>
</gene>